<evidence type="ECO:0000259" key="8">
    <source>
        <dbReference type="PROSITE" id="PS50263"/>
    </source>
</evidence>
<dbReference type="InterPro" id="IPR036526">
    <property type="entry name" value="C-N_Hydrolase_sf"/>
</dbReference>
<dbReference type="NCBIfam" id="NF010588">
    <property type="entry name" value="PRK13981.1"/>
    <property type="match status" value="1"/>
</dbReference>
<dbReference type="GO" id="GO:0009435">
    <property type="term" value="P:NAD+ biosynthetic process"/>
    <property type="evidence" value="ECO:0007669"/>
    <property type="project" value="UniProtKB-UniPathway"/>
</dbReference>
<dbReference type="Gene3D" id="3.40.50.620">
    <property type="entry name" value="HUPs"/>
    <property type="match status" value="1"/>
</dbReference>
<dbReference type="InterPro" id="IPR014729">
    <property type="entry name" value="Rossmann-like_a/b/a_fold"/>
</dbReference>
<sequence>MNHLWFTAQQRTQTAVITVTANLPNAHTGGAVSLADVATLRVGLAQMNPTVGDLAGNRALIADLYAQAVAAHCDVVAFSELSVTGYPPEDLVLRPGFVRDNRIVVEDLAKMTGSCVAVIGFVDSGVGNQVASGRPVIYNAAAVCANGAIQHVYHKRLLPNYDVFDEERTFEPGAGDHRIFDVAGVKCAVSICEDIWRADGPVSQQARDGAQVNININGSPFHSGKLLEREEMLRTRATENKCAIVYVNQVGGQDELIFDGSSMVFAPDGTLLSRSAQFESGLTVVEVNIDAPQVATVAPISDRYAEMYGALVLGTRDYVRKNKFTDVVIGLSGGIDSSIVAAVAVEALGADHVHGVAMPSRYSSDGSKTDAYALAEALGIDCRTISIEPVFEAYLSMLAPSFEGKAADLTEENLQSRCRGQILMALSNKFGWMVLTTGNKSELAVGYFTIYGDSVGGYAVIKDLLKTDVFGLSRYVNQRAGREIIPESVLTKPPSAELRPDQRDDQSLPPYDVLDPILALYVEQDSTAAEIIEMGHPEDIVRRIARLVDINEYKRRQCPPGVRVSEKAFGKDRRLPITNGYRG</sequence>
<dbReference type="CDD" id="cd00553">
    <property type="entry name" value="NAD_synthase"/>
    <property type="match status" value="1"/>
</dbReference>
<dbReference type="GO" id="GO:0005524">
    <property type="term" value="F:ATP binding"/>
    <property type="evidence" value="ECO:0007669"/>
    <property type="project" value="UniProtKB-KW"/>
</dbReference>
<organism evidence="9">
    <name type="scientific">freshwater metagenome</name>
    <dbReference type="NCBI Taxonomy" id="449393"/>
    <lineage>
        <taxon>unclassified sequences</taxon>
        <taxon>metagenomes</taxon>
        <taxon>ecological metagenomes</taxon>
    </lineage>
</organism>
<evidence type="ECO:0000256" key="2">
    <source>
        <dbReference type="ARBA" id="ARBA00007145"/>
    </source>
</evidence>
<evidence type="ECO:0000313" key="9">
    <source>
        <dbReference type="EMBL" id="CAB4913194.1"/>
    </source>
</evidence>
<evidence type="ECO:0000256" key="6">
    <source>
        <dbReference type="ARBA" id="ARBA00022840"/>
    </source>
</evidence>
<protein>
    <recommendedName>
        <fullName evidence="3">NAD(+) synthase (glutamine-hydrolyzing)</fullName>
        <ecNumber evidence="3">6.3.5.1</ecNumber>
    </recommendedName>
</protein>
<keyword evidence="4" id="KW-0436">Ligase</keyword>
<dbReference type="SUPFAM" id="SSF56317">
    <property type="entry name" value="Carbon-nitrogen hydrolase"/>
    <property type="match status" value="1"/>
</dbReference>
<dbReference type="InterPro" id="IPR022310">
    <property type="entry name" value="NAD/GMP_synthase"/>
</dbReference>
<dbReference type="UniPathway" id="UPA00253">
    <property type="reaction ID" value="UER00334"/>
</dbReference>
<proteinExistence type="inferred from homology"/>
<dbReference type="InterPro" id="IPR003010">
    <property type="entry name" value="C-N_Hydrolase"/>
</dbReference>
<comment type="similarity">
    <text evidence="2">In the C-terminal section; belongs to the NAD synthetase family.</text>
</comment>
<dbReference type="PANTHER" id="PTHR23090">
    <property type="entry name" value="NH 3 /GLUTAMINE-DEPENDENT NAD + SYNTHETASE"/>
    <property type="match status" value="1"/>
</dbReference>
<reference evidence="9" key="1">
    <citation type="submission" date="2020-05" db="EMBL/GenBank/DDBJ databases">
        <authorList>
            <person name="Chiriac C."/>
            <person name="Salcher M."/>
            <person name="Ghai R."/>
            <person name="Kavagutti S V."/>
        </authorList>
    </citation>
    <scope>NUCLEOTIDE SEQUENCE</scope>
</reference>
<dbReference type="InterPro" id="IPR003694">
    <property type="entry name" value="NAD_synthase"/>
</dbReference>
<dbReference type="GO" id="GO:0005737">
    <property type="term" value="C:cytoplasm"/>
    <property type="evidence" value="ECO:0007669"/>
    <property type="project" value="InterPro"/>
</dbReference>
<dbReference type="CDD" id="cd07570">
    <property type="entry name" value="GAT_Gln-NAD-synth"/>
    <property type="match status" value="1"/>
</dbReference>
<evidence type="ECO:0000256" key="1">
    <source>
        <dbReference type="ARBA" id="ARBA00005188"/>
    </source>
</evidence>
<keyword evidence="7" id="KW-0520">NAD</keyword>
<feature type="domain" description="CN hydrolase" evidence="8">
    <location>
        <begin position="40"/>
        <end position="289"/>
    </location>
</feature>
<evidence type="ECO:0000256" key="7">
    <source>
        <dbReference type="ARBA" id="ARBA00023027"/>
    </source>
</evidence>
<dbReference type="GO" id="GO:0003952">
    <property type="term" value="F:NAD+ synthase (glutamine-hydrolyzing) activity"/>
    <property type="evidence" value="ECO:0007669"/>
    <property type="project" value="UniProtKB-EC"/>
</dbReference>
<evidence type="ECO:0000256" key="3">
    <source>
        <dbReference type="ARBA" id="ARBA00012743"/>
    </source>
</evidence>
<dbReference type="EC" id="6.3.5.1" evidence="3"/>
<keyword evidence="6" id="KW-0067">ATP-binding</keyword>
<dbReference type="Pfam" id="PF02540">
    <property type="entry name" value="NAD_synthase"/>
    <property type="match status" value="1"/>
</dbReference>
<keyword evidence="5" id="KW-0547">Nucleotide-binding</keyword>
<dbReference type="GO" id="GO:0004359">
    <property type="term" value="F:glutaminase activity"/>
    <property type="evidence" value="ECO:0007669"/>
    <property type="project" value="InterPro"/>
</dbReference>
<dbReference type="FunFam" id="3.40.50.620:FF:000106">
    <property type="entry name" value="Glutamine-dependent NAD(+) synthetase"/>
    <property type="match status" value="1"/>
</dbReference>
<accession>A0A6J7H0V1</accession>
<gene>
    <name evidence="9" type="ORF">UFOPK3494_01658</name>
</gene>
<dbReference type="EMBL" id="CAFBMF010000158">
    <property type="protein sequence ID" value="CAB4913194.1"/>
    <property type="molecule type" value="Genomic_DNA"/>
</dbReference>
<dbReference type="NCBIfam" id="TIGR00552">
    <property type="entry name" value="nadE"/>
    <property type="match status" value="1"/>
</dbReference>
<dbReference type="SUPFAM" id="SSF52402">
    <property type="entry name" value="Adenine nucleotide alpha hydrolases-like"/>
    <property type="match status" value="1"/>
</dbReference>
<dbReference type="PANTHER" id="PTHR23090:SF9">
    <property type="entry name" value="GLUTAMINE-DEPENDENT NAD(+) SYNTHETASE"/>
    <property type="match status" value="1"/>
</dbReference>
<dbReference type="PROSITE" id="PS50263">
    <property type="entry name" value="CN_HYDROLASE"/>
    <property type="match status" value="1"/>
</dbReference>
<evidence type="ECO:0000256" key="5">
    <source>
        <dbReference type="ARBA" id="ARBA00022741"/>
    </source>
</evidence>
<dbReference type="Gene3D" id="3.60.110.10">
    <property type="entry name" value="Carbon-nitrogen hydrolase"/>
    <property type="match status" value="1"/>
</dbReference>
<dbReference type="InterPro" id="IPR014445">
    <property type="entry name" value="Gln-dep_NAD_synthase"/>
</dbReference>
<dbReference type="Pfam" id="PF00795">
    <property type="entry name" value="CN_hydrolase"/>
    <property type="match status" value="1"/>
</dbReference>
<dbReference type="AlphaFoldDB" id="A0A6J7H0V1"/>
<comment type="pathway">
    <text evidence="1">Cofactor biosynthesis; NAD(+) biosynthesis; NAD(+) from deamido-NAD(+) (L-Gln route): step 1/1.</text>
</comment>
<name>A0A6J7H0V1_9ZZZZ</name>
<evidence type="ECO:0000256" key="4">
    <source>
        <dbReference type="ARBA" id="ARBA00022598"/>
    </source>
</evidence>
<dbReference type="HAMAP" id="MF_02090">
    <property type="entry name" value="NadE_glutamine_dep"/>
    <property type="match status" value="1"/>
</dbReference>
<dbReference type="PIRSF" id="PIRSF006630">
    <property type="entry name" value="NADS_GAT"/>
    <property type="match status" value="1"/>
</dbReference>